<sequence>MLQTINKYLVRVTTLSLAVLTIKVGWIYLVPMAVLMNTHRSELVPSRFKK</sequence>
<dbReference type="EMBL" id="CP082275">
    <property type="protein sequence ID" value="USH02139.1"/>
    <property type="molecule type" value="Genomic_DNA"/>
</dbReference>
<reference evidence="2" key="1">
    <citation type="submission" date="2021-08" db="EMBL/GenBank/DDBJ databases">
        <authorList>
            <person name="Sakaguchi M."/>
            <person name="Kikuchi T."/>
            <person name="Urbanczyk H."/>
        </authorList>
    </citation>
    <scope>NUCLEOTIDE SEQUENCE</scope>
    <source>
        <strain evidence="2">020920N</strain>
    </source>
</reference>
<accession>A0ABY4WRB6</accession>
<feature type="transmembrane region" description="Helical" evidence="1">
    <location>
        <begin position="12"/>
        <end position="36"/>
    </location>
</feature>
<protein>
    <submittedName>
        <fullName evidence="2">Uncharacterized protein</fullName>
    </submittedName>
</protein>
<organism evidence="2 3">
    <name type="scientific">Grimontia kaedaensis</name>
    <dbReference type="NCBI Taxonomy" id="2872157"/>
    <lineage>
        <taxon>Bacteria</taxon>
        <taxon>Pseudomonadati</taxon>
        <taxon>Pseudomonadota</taxon>
        <taxon>Gammaproteobacteria</taxon>
        <taxon>Vibrionales</taxon>
        <taxon>Vibrionaceae</taxon>
        <taxon>Grimontia</taxon>
    </lineage>
</organism>
<keyword evidence="3" id="KW-1185">Reference proteome</keyword>
<evidence type="ECO:0000313" key="3">
    <source>
        <dbReference type="Proteomes" id="UP001056255"/>
    </source>
</evidence>
<evidence type="ECO:0000313" key="2">
    <source>
        <dbReference type="EMBL" id="USH02139.1"/>
    </source>
</evidence>
<gene>
    <name evidence="2" type="ORF">K6Q96_14915</name>
</gene>
<name>A0ABY4WRB6_9GAMM</name>
<keyword evidence="1" id="KW-1133">Transmembrane helix</keyword>
<dbReference type="Proteomes" id="UP001056255">
    <property type="component" value="Chromosome I"/>
</dbReference>
<dbReference type="RefSeq" id="WP_251876665.1">
    <property type="nucleotide sequence ID" value="NZ_CP082275.1"/>
</dbReference>
<keyword evidence="1" id="KW-0812">Transmembrane</keyword>
<proteinExistence type="predicted"/>
<keyword evidence="1" id="KW-0472">Membrane</keyword>
<evidence type="ECO:0000256" key="1">
    <source>
        <dbReference type="SAM" id="Phobius"/>
    </source>
</evidence>